<keyword evidence="5" id="KW-1185">Reference proteome</keyword>
<dbReference type="Gene3D" id="3.30.450.30">
    <property type="entry name" value="Dynein light chain 2a, cytoplasmic"/>
    <property type="match status" value="1"/>
</dbReference>
<evidence type="ECO:0000313" key="4">
    <source>
        <dbReference type="EMBL" id="PIO69024.1"/>
    </source>
</evidence>
<sequence length="124" mass="13380">MLRQKALEEVLGQVNTAGVTGALLFNREGLLLAYNGYGDNKDHANISAALISSIWESFDKKGGREDLQESIIVCEDGIVAATRVANMLLALKATRNCQLGLLRAKLHALAKYLDGPISVVSRNV</sequence>
<protein>
    <recommendedName>
        <fullName evidence="2">Ragulator complex protein LAMTOR2 homolog</fullName>
    </recommendedName>
</protein>
<dbReference type="PANTHER" id="PTHR13323">
    <property type="entry name" value="LATE ENDOSOMAL/LYSOSOMAL MP1 INTERACTING PROTEIN"/>
    <property type="match status" value="1"/>
</dbReference>
<dbReference type="FunFam" id="3.30.450.30:FF:000004">
    <property type="entry name" value="ragulator complex protein LAMTOR2"/>
    <property type="match status" value="1"/>
</dbReference>
<dbReference type="AlphaFoldDB" id="A0A2G9UFK3"/>
<proteinExistence type="inferred from homology"/>
<evidence type="ECO:0000256" key="2">
    <source>
        <dbReference type="ARBA" id="ARBA00072715"/>
    </source>
</evidence>
<dbReference type="SMART" id="SM00960">
    <property type="entry name" value="Robl_LC7"/>
    <property type="match status" value="1"/>
</dbReference>
<dbReference type="GO" id="GO:0005737">
    <property type="term" value="C:cytoplasm"/>
    <property type="evidence" value="ECO:0007669"/>
    <property type="project" value="UniProtKB-ARBA"/>
</dbReference>
<evidence type="ECO:0000259" key="3">
    <source>
        <dbReference type="SMART" id="SM00960"/>
    </source>
</evidence>
<evidence type="ECO:0000256" key="1">
    <source>
        <dbReference type="ARBA" id="ARBA00007191"/>
    </source>
</evidence>
<dbReference type="OrthoDB" id="282270at2759"/>
<comment type="similarity">
    <text evidence="1">Belongs to the GAMAD family.</text>
</comment>
<evidence type="ECO:0000313" key="5">
    <source>
        <dbReference type="Proteomes" id="UP000230423"/>
    </source>
</evidence>
<dbReference type="GO" id="GO:0060090">
    <property type="term" value="F:molecular adaptor activity"/>
    <property type="evidence" value="ECO:0007669"/>
    <property type="project" value="InterPro"/>
</dbReference>
<dbReference type="Proteomes" id="UP000230423">
    <property type="component" value="Unassembled WGS sequence"/>
</dbReference>
<gene>
    <name evidence="4" type="ORF">TELCIR_09174</name>
</gene>
<feature type="domain" description="Roadblock/LAMTOR2" evidence="3">
    <location>
        <begin position="7"/>
        <end position="93"/>
    </location>
</feature>
<organism evidence="4 5">
    <name type="scientific">Teladorsagia circumcincta</name>
    <name type="common">Brown stomach worm</name>
    <name type="synonym">Ostertagia circumcincta</name>
    <dbReference type="NCBI Taxonomy" id="45464"/>
    <lineage>
        <taxon>Eukaryota</taxon>
        <taxon>Metazoa</taxon>
        <taxon>Ecdysozoa</taxon>
        <taxon>Nematoda</taxon>
        <taxon>Chromadorea</taxon>
        <taxon>Rhabditida</taxon>
        <taxon>Rhabditina</taxon>
        <taxon>Rhabditomorpha</taxon>
        <taxon>Strongyloidea</taxon>
        <taxon>Trichostrongylidae</taxon>
        <taxon>Teladorsagia</taxon>
    </lineage>
</organism>
<dbReference type="SUPFAM" id="SSF103196">
    <property type="entry name" value="Roadblock/LC7 domain"/>
    <property type="match status" value="1"/>
</dbReference>
<dbReference type="InterPro" id="IPR037587">
    <property type="entry name" value="LAMTOR2-like"/>
</dbReference>
<name>A0A2G9UFK3_TELCI</name>
<dbReference type="Pfam" id="PF03259">
    <property type="entry name" value="Robl_LC7"/>
    <property type="match status" value="1"/>
</dbReference>
<dbReference type="GO" id="GO:0032008">
    <property type="term" value="P:positive regulation of TOR signaling"/>
    <property type="evidence" value="ECO:0007669"/>
    <property type="project" value="InterPro"/>
</dbReference>
<accession>A0A2G9UFK3</accession>
<dbReference type="GO" id="GO:0005085">
    <property type="term" value="F:guanyl-nucleotide exchange factor activity"/>
    <property type="evidence" value="ECO:0007669"/>
    <property type="project" value="InterPro"/>
</dbReference>
<dbReference type="InterPro" id="IPR004942">
    <property type="entry name" value="Roadblock/LAMTOR2_dom"/>
</dbReference>
<dbReference type="EMBL" id="KZ346811">
    <property type="protein sequence ID" value="PIO69024.1"/>
    <property type="molecule type" value="Genomic_DNA"/>
</dbReference>
<reference evidence="4 5" key="1">
    <citation type="submission" date="2015-09" db="EMBL/GenBank/DDBJ databases">
        <title>Draft genome of the parasitic nematode Teladorsagia circumcincta isolate WARC Sus (inbred).</title>
        <authorList>
            <person name="Mitreva M."/>
        </authorList>
    </citation>
    <scope>NUCLEOTIDE SEQUENCE [LARGE SCALE GENOMIC DNA]</scope>
    <source>
        <strain evidence="4 5">S</strain>
    </source>
</reference>